<evidence type="ECO:0000256" key="9">
    <source>
        <dbReference type="HAMAP-Rule" id="MF_01897"/>
    </source>
</evidence>
<comment type="similarity">
    <text evidence="2 9">Belongs to the type II topoisomerase GyrA/ParC subunit family.</text>
</comment>
<dbReference type="PANTHER" id="PTHR43493">
    <property type="entry name" value="DNA GYRASE/TOPOISOMERASE SUBUNIT A"/>
    <property type="match status" value="1"/>
</dbReference>
<gene>
    <name evidence="9" type="primary">gyrA</name>
    <name evidence="13" type="ORF">B5V00_12355</name>
</gene>
<evidence type="ECO:0000256" key="10">
    <source>
        <dbReference type="PROSITE-ProRule" id="PRU01384"/>
    </source>
</evidence>
<dbReference type="GO" id="GO:0006261">
    <property type="term" value="P:DNA-templated DNA replication"/>
    <property type="evidence" value="ECO:0007669"/>
    <property type="project" value="UniProtKB-UniRule"/>
</dbReference>
<dbReference type="FunFam" id="1.10.268.10:FF:000001">
    <property type="entry name" value="DNA gyrase subunit A"/>
    <property type="match status" value="1"/>
</dbReference>
<evidence type="ECO:0000256" key="11">
    <source>
        <dbReference type="SAM" id="MobiDB-lite"/>
    </source>
</evidence>
<dbReference type="FunFam" id="3.30.1360.40:FF:000002">
    <property type="entry name" value="DNA gyrase subunit A"/>
    <property type="match status" value="1"/>
</dbReference>
<dbReference type="GO" id="GO:0005737">
    <property type="term" value="C:cytoplasm"/>
    <property type="evidence" value="ECO:0007669"/>
    <property type="project" value="UniProtKB-SubCell"/>
</dbReference>
<dbReference type="GO" id="GO:0005524">
    <property type="term" value="F:ATP binding"/>
    <property type="evidence" value="ECO:0007669"/>
    <property type="project" value="UniProtKB-UniRule"/>
</dbReference>
<reference evidence="13 14" key="1">
    <citation type="submission" date="2017-03" db="EMBL/GenBank/DDBJ databases">
        <title>Genome sequence of Geothermobacter sp. EPR-M, Deep-Sea Iron Reducer.</title>
        <authorList>
            <person name="Tully B."/>
            <person name="Savalia P."/>
            <person name="Abuyen K."/>
            <person name="Baughan C."/>
            <person name="Romero E."/>
            <person name="Ronkowski C."/>
            <person name="Torres B."/>
            <person name="Tremblay J."/>
            <person name="Trujillo A."/>
            <person name="Tyler M."/>
            <person name="Perez-Rodriguez I."/>
            <person name="Amend J."/>
        </authorList>
    </citation>
    <scope>NUCLEOTIDE SEQUENCE [LARGE SCALE GENOMIC DNA]</scope>
    <source>
        <strain evidence="13 14">EPR-M</strain>
    </source>
</reference>
<dbReference type="SMART" id="SM00434">
    <property type="entry name" value="TOP4c"/>
    <property type="match status" value="1"/>
</dbReference>
<comment type="function">
    <text evidence="9">A type II topoisomerase that negatively supercoils closed circular double-stranded (ds) DNA in an ATP-dependent manner to modulate DNA topology and maintain chromosomes in an underwound state. Negative supercoiling favors strand separation, and DNA replication, transcription, recombination and repair, all of which involve strand separation. Also able to catalyze the interconversion of other topological isomers of dsDNA rings, including catenanes and knotted rings. Type II topoisomerases break and join 2 DNA strands simultaneously in an ATP-dependent manner.</text>
</comment>
<dbReference type="InterPro" id="IPR006691">
    <property type="entry name" value="GyrA/parC_rep"/>
</dbReference>
<feature type="active site" description="O-(5'-phospho-DNA)-tyrosine intermediate" evidence="9 10">
    <location>
        <position position="121"/>
    </location>
</feature>
<dbReference type="CDD" id="cd00187">
    <property type="entry name" value="TOP4c"/>
    <property type="match status" value="1"/>
</dbReference>
<dbReference type="NCBIfam" id="TIGR01063">
    <property type="entry name" value="gyrA"/>
    <property type="match status" value="1"/>
</dbReference>
<evidence type="ECO:0000256" key="4">
    <source>
        <dbReference type="ARBA" id="ARBA00022741"/>
    </source>
</evidence>
<dbReference type="OrthoDB" id="9806486at2"/>
<keyword evidence="14" id="KW-1185">Reference proteome</keyword>
<dbReference type="PROSITE" id="PS52040">
    <property type="entry name" value="TOPO_IIA"/>
    <property type="match status" value="1"/>
</dbReference>
<dbReference type="InterPro" id="IPR013757">
    <property type="entry name" value="Topo_IIA_A_a_sf"/>
</dbReference>
<name>A0A1X0XZI1_9BACT</name>
<keyword evidence="7 9" id="KW-0238">DNA-binding</keyword>
<evidence type="ECO:0000259" key="12">
    <source>
        <dbReference type="PROSITE" id="PS52040"/>
    </source>
</evidence>
<evidence type="ECO:0000313" key="13">
    <source>
        <dbReference type="EMBL" id="ORJ58248.1"/>
    </source>
</evidence>
<dbReference type="InterPro" id="IPR002205">
    <property type="entry name" value="Topo_IIA_dom_A"/>
</dbReference>
<dbReference type="Pfam" id="PF03989">
    <property type="entry name" value="DNA_gyraseA_C"/>
    <property type="match status" value="6"/>
</dbReference>
<evidence type="ECO:0000256" key="3">
    <source>
        <dbReference type="ARBA" id="ARBA00022490"/>
    </source>
</evidence>
<evidence type="ECO:0000313" key="14">
    <source>
        <dbReference type="Proteomes" id="UP000193136"/>
    </source>
</evidence>
<sequence length="833" mass="93269">MLSDQNRVTVNIEDEMRKSYMDYAMSVIIGRALPDVRDGLKPVHRRVLFAMNELGNDYNKPYKKSARVVGDVIGKFHPHGDSAVYDTIVRLAQDFSMRYPLVDGQGNFGSIDGDSAAAMRYTEIRMNRLAHELLADIDRETVDFGPNYDDSLQEPLVLPCKFPNLLVNGSEGIAVGMATKIPPHNLTEVIDGLIEIIDNPKIHFDELISRITGPDFPTGAFILGREGIHEAYRTGRGIVQMRARALVEKDRRTGREAIIVTEIPYQVNKARLIEKIADLVKDKKIEGISDLRDESDRDGMRIVIELKRDTIPQVILNQLYKMTAMQSSFGIIMLAIVNGQPRVMTLREILDKFIEHRKEIVTRRTIFELKKAEARAHILEGLKIALDNLDEVIELIKTSASPAVAKGRLIERFGLSAIQAQAILDMRLHRLTGLERDKIIAEYEEIMALIKRLKEILASEIEILKIIKTELGEIRERYGDERRTEIIEKTGDLSIEDLIVEEDMVVTVSHGGYIKRNAVSLYRAQRRGGKGKTGMRPKEEDFVENLFIASTHSYILVFTDKGKVYWLKVHEIPQGGRASRGKAIVNLLQVENGEKVCTILPVKDFEEGKFIVTATANGIIKKTELMAYSNPRAGGIIALTIDEDDELIEARLTDGSMDLILASRHGKSIRFPESDVRSMGRPARGVRGMNLEANDRVIGMQAVTENTVMALVTVTENGYGKRTDITEYRVQSRGGKGIITIKTSERNGEVVAIRLVDEQADLMLITDRGKLLRTRIADIRQIGRNTQGVRLMVLENGERIVAVAKLAEKDEDEVEDTSAEEPAAEGGTPAADE</sequence>
<dbReference type="FunFam" id="3.90.199.10:FF:000001">
    <property type="entry name" value="DNA gyrase subunit A"/>
    <property type="match status" value="1"/>
</dbReference>
<comment type="miscellaneous">
    <text evidence="9">Few gyrases are as efficient as E.coli at forming negative supercoils. Not all organisms have 2 type II topoisomerases; in organisms with a single type II topoisomerase this enzyme also has to decatenate newly replicated chromosomes.</text>
</comment>
<keyword evidence="4 9" id="KW-0547">Nucleotide-binding</keyword>
<dbReference type="Gene3D" id="3.30.1360.40">
    <property type="match status" value="1"/>
</dbReference>
<dbReference type="Gene3D" id="1.10.268.10">
    <property type="entry name" value="Topoisomerase, domain 3"/>
    <property type="match status" value="1"/>
</dbReference>
<keyword evidence="6 9" id="KW-0799">Topoisomerase</keyword>
<dbReference type="HAMAP" id="MF_01897">
    <property type="entry name" value="GyrA"/>
    <property type="match status" value="1"/>
</dbReference>
<dbReference type="Pfam" id="PF00521">
    <property type="entry name" value="DNA_topoisoIV"/>
    <property type="match status" value="1"/>
</dbReference>
<dbReference type="FunFam" id="2.120.10.90:FF:000004">
    <property type="entry name" value="DNA gyrase subunit A"/>
    <property type="match status" value="1"/>
</dbReference>
<dbReference type="InterPro" id="IPR005743">
    <property type="entry name" value="GyrA"/>
</dbReference>
<comment type="catalytic activity">
    <reaction evidence="1 9 10">
        <text>ATP-dependent breakage, passage and rejoining of double-stranded DNA.</text>
        <dbReference type="EC" id="5.6.2.2"/>
    </reaction>
</comment>
<keyword evidence="5 9" id="KW-0067">ATP-binding</keyword>
<dbReference type="NCBIfam" id="NF004043">
    <property type="entry name" value="PRK05560.1"/>
    <property type="match status" value="1"/>
</dbReference>
<dbReference type="Proteomes" id="UP000193136">
    <property type="component" value="Unassembled WGS sequence"/>
</dbReference>
<dbReference type="GO" id="GO:0034335">
    <property type="term" value="F:DNA negative supercoiling activity"/>
    <property type="evidence" value="ECO:0007669"/>
    <property type="project" value="UniProtKB-ARBA"/>
</dbReference>
<feature type="compositionally biased region" description="Acidic residues" evidence="11">
    <location>
        <begin position="809"/>
        <end position="823"/>
    </location>
</feature>
<dbReference type="Gene3D" id="3.90.199.10">
    <property type="entry name" value="Topoisomerase II, domain 5"/>
    <property type="match status" value="1"/>
</dbReference>
<dbReference type="InterPro" id="IPR035516">
    <property type="entry name" value="Gyrase/topoIV_suA_C"/>
</dbReference>
<dbReference type="AlphaFoldDB" id="A0A1X0XZI1"/>
<feature type="compositionally biased region" description="Low complexity" evidence="11">
    <location>
        <begin position="824"/>
        <end position="833"/>
    </location>
</feature>
<proteinExistence type="inferred from homology"/>
<dbReference type="EC" id="5.6.2.2" evidence="9"/>
<evidence type="ECO:0000256" key="6">
    <source>
        <dbReference type="ARBA" id="ARBA00023029"/>
    </source>
</evidence>
<dbReference type="SUPFAM" id="SSF101904">
    <property type="entry name" value="GyrA/ParC C-terminal domain-like"/>
    <property type="match status" value="1"/>
</dbReference>
<dbReference type="EMBL" id="NAAD01000016">
    <property type="protein sequence ID" value="ORJ58248.1"/>
    <property type="molecule type" value="Genomic_DNA"/>
</dbReference>
<keyword evidence="3 9" id="KW-0963">Cytoplasm</keyword>
<dbReference type="NCBIfam" id="NF004044">
    <property type="entry name" value="PRK05561.1"/>
    <property type="match status" value="1"/>
</dbReference>
<dbReference type="GO" id="GO:0005694">
    <property type="term" value="C:chromosome"/>
    <property type="evidence" value="ECO:0007669"/>
    <property type="project" value="InterPro"/>
</dbReference>
<comment type="subunit">
    <text evidence="9">Heterotetramer, composed of two GyrA and two GyrB chains. In the heterotetramer, GyrA contains the active site tyrosine that forms a transient covalent intermediate with DNA, while GyrB binds cofactors and catalyzes ATP hydrolysis.</text>
</comment>
<dbReference type="SUPFAM" id="SSF56719">
    <property type="entry name" value="Type II DNA topoisomerase"/>
    <property type="match status" value="1"/>
</dbReference>
<keyword evidence="8 9" id="KW-0413">Isomerase</keyword>
<dbReference type="RefSeq" id="WP_085011117.1">
    <property type="nucleotide sequence ID" value="NZ_NAAD01000016.1"/>
</dbReference>
<organism evidence="13 14">
    <name type="scientific">Geothermobacter hydrogeniphilus</name>
    <dbReference type="NCBI Taxonomy" id="1969733"/>
    <lineage>
        <taxon>Bacteria</taxon>
        <taxon>Pseudomonadati</taxon>
        <taxon>Thermodesulfobacteriota</taxon>
        <taxon>Desulfuromonadia</taxon>
        <taxon>Desulfuromonadales</taxon>
        <taxon>Geothermobacteraceae</taxon>
        <taxon>Geothermobacter</taxon>
    </lineage>
</organism>
<feature type="region of interest" description="Disordered" evidence="11">
    <location>
        <begin position="807"/>
        <end position="833"/>
    </location>
</feature>
<comment type="subcellular location">
    <subcellularLocation>
        <location evidence="9">Cytoplasm</location>
    </subcellularLocation>
</comment>
<evidence type="ECO:0000256" key="7">
    <source>
        <dbReference type="ARBA" id="ARBA00023125"/>
    </source>
</evidence>
<feature type="domain" description="Topo IIA-type catalytic" evidence="12">
    <location>
        <begin position="33"/>
        <end position="498"/>
    </location>
</feature>
<evidence type="ECO:0000256" key="1">
    <source>
        <dbReference type="ARBA" id="ARBA00000185"/>
    </source>
</evidence>
<evidence type="ECO:0000256" key="5">
    <source>
        <dbReference type="ARBA" id="ARBA00022840"/>
    </source>
</evidence>
<comment type="caution">
    <text evidence="13">The sequence shown here is derived from an EMBL/GenBank/DDBJ whole genome shotgun (WGS) entry which is preliminary data.</text>
</comment>
<dbReference type="InterPro" id="IPR013758">
    <property type="entry name" value="Topo_IIA_A/C_ab"/>
</dbReference>
<protein>
    <recommendedName>
        <fullName evidence="9">DNA gyrase subunit A</fullName>
        <ecNumber evidence="9">5.6.2.2</ecNumber>
    </recommendedName>
</protein>
<dbReference type="STRING" id="1969733.B5V00_12355"/>
<dbReference type="GO" id="GO:0006265">
    <property type="term" value="P:DNA topological change"/>
    <property type="evidence" value="ECO:0007669"/>
    <property type="project" value="UniProtKB-UniRule"/>
</dbReference>
<dbReference type="PANTHER" id="PTHR43493:SF5">
    <property type="entry name" value="DNA GYRASE SUBUNIT A, CHLOROPLASTIC_MITOCHONDRIAL"/>
    <property type="match status" value="1"/>
</dbReference>
<dbReference type="InterPro" id="IPR050220">
    <property type="entry name" value="Type_II_DNA_Topoisomerases"/>
</dbReference>
<dbReference type="Gene3D" id="2.120.10.90">
    <property type="entry name" value="DNA gyrase/topoisomerase IV, subunit A, C-terminal"/>
    <property type="match status" value="1"/>
</dbReference>
<dbReference type="GO" id="GO:0003677">
    <property type="term" value="F:DNA binding"/>
    <property type="evidence" value="ECO:0007669"/>
    <property type="project" value="UniProtKB-UniRule"/>
</dbReference>
<accession>A0A1X0XZI1</accession>
<feature type="short sequence motif" description="GyrA-box" evidence="9">
    <location>
        <begin position="525"/>
        <end position="531"/>
    </location>
</feature>
<dbReference type="GO" id="GO:0009330">
    <property type="term" value="C:DNA topoisomerase type II (double strand cut, ATP-hydrolyzing) complex"/>
    <property type="evidence" value="ECO:0007669"/>
    <property type="project" value="TreeGrafter"/>
</dbReference>
<dbReference type="InterPro" id="IPR013760">
    <property type="entry name" value="Topo_IIA-like_dom_sf"/>
</dbReference>
<evidence type="ECO:0000256" key="2">
    <source>
        <dbReference type="ARBA" id="ARBA00008263"/>
    </source>
</evidence>
<evidence type="ECO:0000256" key="8">
    <source>
        <dbReference type="ARBA" id="ARBA00023235"/>
    </source>
</evidence>